<reference evidence="1 2" key="1">
    <citation type="submission" date="2018-10" db="EMBL/GenBank/DDBJ databases">
        <title>Sequencing the genomes of 1000 actinobacteria strains.</title>
        <authorList>
            <person name="Klenk H.-P."/>
        </authorList>
    </citation>
    <scope>NUCLEOTIDE SEQUENCE [LARGE SCALE GENOMIC DNA]</scope>
    <source>
        <strain evidence="1 2">DSM 44267</strain>
    </source>
</reference>
<gene>
    <name evidence="1" type="ORF">DFJ68_0744</name>
</gene>
<sequence>MVTGREGDPASTSALGGTLRRQALDLADLAADLAADVGGTSGTSGTSPATTLADELDRVGALLQAWTTDGVEAAHRVRTLDERLRAADLVVDGTRVVEAPGPSRVEALRRLHEREHLQELLNRVTSARAKDAASLARELARSRDTLARLSVLARGR</sequence>
<name>A0A495XWV8_9MICO</name>
<dbReference type="Proteomes" id="UP000278440">
    <property type="component" value="Unassembled WGS sequence"/>
</dbReference>
<dbReference type="EMBL" id="RBXT01000001">
    <property type="protein sequence ID" value="RKT77324.1"/>
    <property type="molecule type" value="Genomic_DNA"/>
</dbReference>
<keyword evidence="2" id="KW-1185">Reference proteome</keyword>
<evidence type="ECO:0000313" key="2">
    <source>
        <dbReference type="Proteomes" id="UP000278440"/>
    </source>
</evidence>
<evidence type="ECO:0000313" key="1">
    <source>
        <dbReference type="EMBL" id="RKT77324.1"/>
    </source>
</evidence>
<proteinExistence type="predicted"/>
<protein>
    <submittedName>
        <fullName evidence="1">Uncharacterized protein</fullName>
    </submittedName>
</protein>
<dbReference type="AlphaFoldDB" id="A0A495XWV8"/>
<comment type="caution">
    <text evidence="1">The sequence shown here is derived from an EMBL/GenBank/DDBJ whole genome shotgun (WGS) entry which is preliminary data.</text>
</comment>
<organism evidence="1 2">
    <name type="scientific">Terracoccus luteus</name>
    <dbReference type="NCBI Taxonomy" id="53356"/>
    <lineage>
        <taxon>Bacteria</taxon>
        <taxon>Bacillati</taxon>
        <taxon>Actinomycetota</taxon>
        <taxon>Actinomycetes</taxon>
        <taxon>Micrococcales</taxon>
        <taxon>Intrasporangiaceae</taxon>
        <taxon>Terracoccus</taxon>
    </lineage>
</organism>
<accession>A0A495XWV8</accession>